<feature type="region of interest" description="Disordered" evidence="4">
    <location>
        <begin position="548"/>
        <end position="578"/>
    </location>
</feature>
<protein>
    <recommendedName>
        <fullName evidence="7">Tonsoku-like protein</fullName>
    </recommendedName>
</protein>
<accession>A0A9P0M7T4</accession>
<dbReference type="SMART" id="SM00368">
    <property type="entry name" value="LRR_RI"/>
    <property type="match status" value="4"/>
</dbReference>
<reference evidence="5" key="1">
    <citation type="submission" date="2022-03" db="EMBL/GenBank/DDBJ databases">
        <authorList>
            <person name="Sayadi A."/>
        </authorList>
    </citation>
    <scope>NUCLEOTIDE SEQUENCE</scope>
</reference>
<dbReference type="Pfam" id="PF13176">
    <property type="entry name" value="TPR_7"/>
    <property type="match status" value="1"/>
</dbReference>
<dbReference type="EMBL" id="CAKOFQ010007700">
    <property type="protein sequence ID" value="CAH2006650.1"/>
    <property type="molecule type" value="Genomic_DNA"/>
</dbReference>
<evidence type="ECO:0000313" key="6">
    <source>
        <dbReference type="Proteomes" id="UP001152888"/>
    </source>
</evidence>
<keyword evidence="3" id="KW-0539">Nucleus</keyword>
<comment type="caution">
    <text evidence="5">The sequence shown here is derived from an EMBL/GenBank/DDBJ whole genome shotgun (WGS) entry which is preliminary data.</text>
</comment>
<dbReference type="SUPFAM" id="SSF52047">
    <property type="entry name" value="RNI-like"/>
    <property type="match status" value="1"/>
</dbReference>
<feature type="region of interest" description="Disordered" evidence="4">
    <location>
        <begin position="457"/>
        <end position="524"/>
    </location>
</feature>
<dbReference type="InterPro" id="IPR032675">
    <property type="entry name" value="LRR_dom_sf"/>
</dbReference>
<keyword evidence="2" id="KW-0677">Repeat</keyword>
<dbReference type="InterPro" id="IPR019734">
    <property type="entry name" value="TPR_rpt"/>
</dbReference>
<dbReference type="SUPFAM" id="SSF48452">
    <property type="entry name" value="TPR-like"/>
    <property type="match status" value="1"/>
</dbReference>
<comment type="subcellular location">
    <subcellularLocation>
        <location evidence="1">Nucleus</location>
    </subcellularLocation>
</comment>
<dbReference type="Gene3D" id="1.25.40.10">
    <property type="entry name" value="Tetratricopeptide repeat domain"/>
    <property type="match status" value="3"/>
</dbReference>
<evidence type="ECO:0008006" key="7">
    <source>
        <dbReference type="Google" id="ProtNLM"/>
    </source>
</evidence>
<evidence type="ECO:0000256" key="1">
    <source>
        <dbReference type="ARBA" id="ARBA00004123"/>
    </source>
</evidence>
<dbReference type="Pfam" id="PF13424">
    <property type="entry name" value="TPR_12"/>
    <property type="match status" value="1"/>
</dbReference>
<dbReference type="AlphaFoldDB" id="A0A9P0M7T4"/>
<organism evidence="5 6">
    <name type="scientific">Acanthoscelides obtectus</name>
    <name type="common">Bean weevil</name>
    <name type="synonym">Bruchus obtectus</name>
    <dbReference type="NCBI Taxonomy" id="200917"/>
    <lineage>
        <taxon>Eukaryota</taxon>
        <taxon>Metazoa</taxon>
        <taxon>Ecdysozoa</taxon>
        <taxon>Arthropoda</taxon>
        <taxon>Hexapoda</taxon>
        <taxon>Insecta</taxon>
        <taxon>Pterygota</taxon>
        <taxon>Neoptera</taxon>
        <taxon>Endopterygota</taxon>
        <taxon>Coleoptera</taxon>
        <taxon>Polyphaga</taxon>
        <taxon>Cucujiformia</taxon>
        <taxon>Chrysomeloidea</taxon>
        <taxon>Chrysomelidae</taxon>
        <taxon>Bruchinae</taxon>
        <taxon>Bruchini</taxon>
        <taxon>Acanthoscelides</taxon>
    </lineage>
</organism>
<feature type="compositionally biased region" description="Low complexity" evidence="4">
    <location>
        <begin position="553"/>
        <end position="566"/>
    </location>
</feature>
<proteinExistence type="predicted"/>
<dbReference type="PANTHER" id="PTHR46358:SF1">
    <property type="entry name" value="TONSOKU-LIKE PROTEIN"/>
    <property type="match status" value="1"/>
</dbReference>
<evidence type="ECO:0000256" key="3">
    <source>
        <dbReference type="ARBA" id="ARBA00023242"/>
    </source>
</evidence>
<evidence type="ECO:0000256" key="2">
    <source>
        <dbReference type="ARBA" id="ARBA00022737"/>
    </source>
</evidence>
<dbReference type="GO" id="GO:0031297">
    <property type="term" value="P:replication fork processing"/>
    <property type="evidence" value="ECO:0007669"/>
    <property type="project" value="TreeGrafter"/>
</dbReference>
<dbReference type="Proteomes" id="UP001152888">
    <property type="component" value="Unassembled WGS sequence"/>
</dbReference>
<dbReference type="Gene3D" id="3.80.10.10">
    <property type="entry name" value="Ribonuclease Inhibitor"/>
    <property type="match status" value="2"/>
</dbReference>
<dbReference type="SMART" id="SM00028">
    <property type="entry name" value="TPR"/>
    <property type="match status" value="4"/>
</dbReference>
<dbReference type="GO" id="GO:0000724">
    <property type="term" value="P:double-strand break repair via homologous recombination"/>
    <property type="evidence" value="ECO:0007669"/>
    <property type="project" value="TreeGrafter"/>
</dbReference>
<dbReference type="OrthoDB" id="273147at2759"/>
<gene>
    <name evidence="5" type="ORF">ACAOBT_LOCUS29217</name>
</gene>
<dbReference type="InterPro" id="IPR011990">
    <property type="entry name" value="TPR-like_helical_dom_sf"/>
</dbReference>
<feature type="compositionally biased region" description="Polar residues" evidence="4">
    <location>
        <begin position="500"/>
        <end position="510"/>
    </location>
</feature>
<sequence>MEEEKLLSRKQNAQRNNNKKRLMDACSDLAELYMNQGRYKLAIAQYKQLVDLHHIENDMYYARINRGIGEAYQGLRLFEEALKYHQIYLDVVLVQKQPNYLEKQRALATLGHTYLIWASETETDKETKLEKANKFLMDGLEVTESLSSINQLEKADMLSRLYTNLGLVKEIKGQYNDAADLIKKSIGICKPHDIYEQLTRNYLSMAGLCEKIGDNNEAIRNYNLCIDVAKKVKSKVSLLSTALLAKSELLVRLTEYHGAKTILQKAYKLKGLSDEERKNIGEKLKVVVCMCQTEDKLVVSSGDHKELKILYEKMGDAACIFQCYQKAVEYYTMMLEHAQKSGGNDEELKNCYFSLAETYKDNGDYFQAIYHYEKEYELCKELKDGLNTLSNIADTKEMANLPLDDVKAVYERAFESCRAEKNLKEERRMVSRYIIYLNRNEHKKELDVAYNLLKSLGTPDSNEESSSSDSDSEDSQTKLPVGADIDLDELQDPPLERSSRCSNKNKSAINGTKEVRDSSTSKRSALVTEEENILYDDWLVVDVPNKPKRRRTSSSLTRTSSIRSDSPMNRKSVSPAKKRVSDEFLVPDDYVEENEQDYSWISPLNSTYKNRSQESKRKRQVSLLDSGFSKDRSTGLSISQKSIKRNNSGGTLQQKQAKLTKFTQATNPVVQEHVTREVPERAVVPQISTCPQTRVEDEVRFVDILVENITFRIAVMSSQIRAKNIGWLAEQAALKYERKECKKPVLELQSSTGALLSDSDPLQMLFVNGRQAESVVGKVVKVILPPLVDRYKEMCAYLNVDVEEDLCTKLEEVFTSLSLQDNGMFGESLTPLCKAINHQSSLLELNLSGNSLDIETFQTLCLTLPTLTNLMTLNLRNTGLTLSHLHHMAFLETSCQSVLKNLTNLDLSDNPLGNQSLHCLSRLTERFTLTHISLSNVKLVSPLRLGGETALHLSEVVELDISNNCLNESDLAAIFQRLTGTKVTSLNLSNNDSKDVVGALTRLLEMPSLRVGIFSRCNVNDRQLDELLRFSTAVEMLELSYNPLLTGISLKKILECSNLRQVHLVHCDGILVNCDVFEVNKFLENSGIRNLVITSDIDEIYPCHDLIEAFQRKYSDSVVTKTESYLGLRTG</sequence>
<name>A0A9P0M7T4_ACAOB</name>
<evidence type="ECO:0000256" key="4">
    <source>
        <dbReference type="SAM" id="MobiDB-lite"/>
    </source>
</evidence>
<dbReference type="PANTHER" id="PTHR46358">
    <property type="entry name" value="TONSOKU-LIKE PROTEIN"/>
    <property type="match status" value="1"/>
</dbReference>
<evidence type="ECO:0000313" key="5">
    <source>
        <dbReference type="EMBL" id="CAH2006650.1"/>
    </source>
</evidence>
<dbReference type="InterPro" id="IPR052311">
    <property type="entry name" value="MMS22L-TONSL_complex_comp"/>
</dbReference>
<dbReference type="GO" id="GO:0043596">
    <property type="term" value="C:nuclear replication fork"/>
    <property type="evidence" value="ECO:0007669"/>
    <property type="project" value="TreeGrafter"/>
</dbReference>
<keyword evidence="6" id="KW-1185">Reference proteome</keyword>